<organism evidence="1 2">
    <name type="scientific">Symbiochloris irregularis</name>
    <dbReference type="NCBI Taxonomy" id="706552"/>
    <lineage>
        <taxon>Eukaryota</taxon>
        <taxon>Viridiplantae</taxon>
        <taxon>Chlorophyta</taxon>
        <taxon>core chlorophytes</taxon>
        <taxon>Trebouxiophyceae</taxon>
        <taxon>Trebouxiales</taxon>
        <taxon>Trebouxiaceae</taxon>
        <taxon>Symbiochloris</taxon>
    </lineage>
</organism>
<dbReference type="EMBL" id="JALJOQ010000006">
    <property type="protein sequence ID" value="KAK9812576.1"/>
    <property type="molecule type" value="Genomic_DNA"/>
</dbReference>
<name>A0AAW1PGB6_9CHLO</name>
<comment type="caution">
    <text evidence="1">The sequence shown here is derived from an EMBL/GenBank/DDBJ whole genome shotgun (WGS) entry which is preliminary data.</text>
</comment>
<dbReference type="Proteomes" id="UP001465755">
    <property type="component" value="Unassembled WGS sequence"/>
</dbReference>
<keyword evidence="2" id="KW-1185">Reference proteome</keyword>
<protein>
    <submittedName>
        <fullName evidence="1">Uncharacterized protein</fullName>
    </submittedName>
</protein>
<sequence>MEDPAYLSHSQLLAACSPDPQDAHFMWGSLGASAEIQGDRQAGVSQRPACQQAVIDPLEDHSVSLMELRHHLQP</sequence>
<evidence type="ECO:0000313" key="2">
    <source>
        <dbReference type="Proteomes" id="UP001465755"/>
    </source>
</evidence>
<evidence type="ECO:0000313" key="1">
    <source>
        <dbReference type="EMBL" id="KAK9812576.1"/>
    </source>
</evidence>
<gene>
    <name evidence="1" type="ORF">WJX73_010145</name>
</gene>
<accession>A0AAW1PGB6</accession>
<dbReference type="AlphaFoldDB" id="A0AAW1PGB6"/>
<proteinExistence type="predicted"/>
<reference evidence="1 2" key="1">
    <citation type="journal article" date="2024" name="Nat. Commun.">
        <title>Phylogenomics reveals the evolutionary origins of lichenization in chlorophyte algae.</title>
        <authorList>
            <person name="Puginier C."/>
            <person name="Libourel C."/>
            <person name="Otte J."/>
            <person name="Skaloud P."/>
            <person name="Haon M."/>
            <person name="Grisel S."/>
            <person name="Petersen M."/>
            <person name="Berrin J.G."/>
            <person name="Delaux P.M."/>
            <person name="Dal Grande F."/>
            <person name="Keller J."/>
        </authorList>
    </citation>
    <scope>NUCLEOTIDE SEQUENCE [LARGE SCALE GENOMIC DNA]</scope>
    <source>
        <strain evidence="1 2">SAG 2036</strain>
    </source>
</reference>